<dbReference type="PANTHER" id="PTHR42693">
    <property type="entry name" value="ARYLSULFATASE FAMILY MEMBER"/>
    <property type="match status" value="1"/>
</dbReference>
<gene>
    <name evidence="10" type="ORF">HNQ39_004713</name>
</gene>
<dbReference type="Pfam" id="PF00884">
    <property type="entry name" value="Sulfatase"/>
    <property type="match status" value="1"/>
</dbReference>
<keyword evidence="11" id="KW-1185">Reference proteome</keyword>
<dbReference type="InterPro" id="IPR000917">
    <property type="entry name" value="Sulfatase_N"/>
</dbReference>
<dbReference type="Gene3D" id="3.40.720.10">
    <property type="entry name" value="Alkaline Phosphatase, subunit A"/>
    <property type="match status" value="1"/>
</dbReference>
<evidence type="ECO:0000313" key="10">
    <source>
        <dbReference type="EMBL" id="MBB6052892.1"/>
    </source>
</evidence>
<reference evidence="10 11" key="1">
    <citation type="submission" date="2020-08" db="EMBL/GenBank/DDBJ databases">
        <title>Genomic Encyclopedia of Type Strains, Phase IV (KMG-IV): sequencing the most valuable type-strain genomes for metagenomic binning, comparative biology and taxonomic classification.</title>
        <authorList>
            <person name="Goeker M."/>
        </authorList>
    </citation>
    <scope>NUCLEOTIDE SEQUENCE [LARGE SCALE GENOMIC DNA]</scope>
    <source>
        <strain evidence="10 11">DSM 23562</strain>
    </source>
</reference>
<evidence type="ECO:0000256" key="2">
    <source>
        <dbReference type="ARBA" id="ARBA00008779"/>
    </source>
</evidence>
<dbReference type="Proteomes" id="UP000520814">
    <property type="component" value="Unassembled WGS sequence"/>
</dbReference>
<evidence type="ECO:0000256" key="4">
    <source>
        <dbReference type="ARBA" id="ARBA00022729"/>
    </source>
</evidence>
<dbReference type="GO" id="GO:0046872">
    <property type="term" value="F:metal ion binding"/>
    <property type="evidence" value="ECO:0007669"/>
    <property type="project" value="UniProtKB-KW"/>
</dbReference>
<dbReference type="Gene3D" id="3.30.1120.10">
    <property type="match status" value="1"/>
</dbReference>
<dbReference type="InterPro" id="IPR017850">
    <property type="entry name" value="Alkaline_phosphatase_core_sf"/>
</dbReference>
<organism evidence="10 11">
    <name type="scientific">Armatimonas rosea</name>
    <dbReference type="NCBI Taxonomy" id="685828"/>
    <lineage>
        <taxon>Bacteria</taxon>
        <taxon>Bacillati</taxon>
        <taxon>Armatimonadota</taxon>
        <taxon>Armatimonadia</taxon>
        <taxon>Armatimonadales</taxon>
        <taxon>Armatimonadaceae</taxon>
        <taxon>Armatimonas</taxon>
    </lineage>
</organism>
<dbReference type="RefSeq" id="WP_184202619.1">
    <property type="nucleotide sequence ID" value="NZ_JACHGW010000004.1"/>
</dbReference>
<keyword evidence="4 8" id="KW-0732">Signal</keyword>
<comment type="caution">
    <text evidence="10">The sequence shown here is derived from an EMBL/GenBank/DDBJ whole genome shotgun (WGS) entry which is preliminary data.</text>
</comment>
<sequence length="463" mass="50732">MQRTLIVFLTLLTLLFPRPAGARGPGQPNIVFIFADDLGWRDVGYQGSDFYETPVIDRFAKEGMVFTHAYAAAGNCAPSRACLLSGTYGPRHGVYAVDSTNRGPKELMRLVPYPNKQGLLEENITLADALKSAGYATGHFGKWHLMHPTEGALPSQQGFDETYDSFGNGPLKEGGEGNQTGPPSDPKGVFTLTNKACAFIEKNKAKPFFVYLAHHGIHSPLQAQPGTLAKFKAKTPGIEQRNAKYAACVAALDSSIDILLKKLKELNLAKNTIVVFTSDNGATQQSSQEPLRGSKGGYYEGGIREPLIVRWPGVTKPGSVCATPVINIDFYPTFLEAAGAKPPKLLDGESLVPLLKGGSTLKRQAIFWHFPGYLNDPVIRGRDKDFRTRPISVIRKGDWKLHLYHEEWVLDGGKNALELYNLKDDIGERSNLADTNPSKRDELLKDLLAWIKSTNAPLAGKKL</sequence>
<feature type="signal peptide" evidence="8">
    <location>
        <begin position="1"/>
        <end position="22"/>
    </location>
</feature>
<feature type="domain" description="Sulfatase N-terminal" evidence="9">
    <location>
        <begin position="28"/>
        <end position="340"/>
    </location>
</feature>
<accession>A0A7W9W9T8</accession>
<comment type="cofactor">
    <cofactor evidence="1">
        <name>Ca(2+)</name>
        <dbReference type="ChEBI" id="CHEBI:29108"/>
    </cofactor>
</comment>
<keyword evidence="3" id="KW-0479">Metal-binding</keyword>
<evidence type="ECO:0000256" key="8">
    <source>
        <dbReference type="SAM" id="SignalP"/>
    </source>
</evidence>
<evidence type="ECO:0000256" key="1">
    <source>
        <dbReference type="ARBA" id="ARBA00001913"/>
    </source>
</evidence>
<keyword evidence="5" id="KW-0378">Hydrolase</keyword>
<feature type="region of interest" description="Disordered" evidence="7">
    <location>
        <begin position="165"/>
        <end position="186"/>
    </location>
</feature>
<evidence type="ECO:0000256" key="6">
    <source>
        <dbReference type="ARBA" id="ARBA00022837"/>
    </source>
</evidence>
<protein>
    <submittedName>
        <fullName evidence="10">Arylsulfatase A-like enzyme</fullName>
    </submittedName>
</protein>
<proteinExistence type="inferred from homology"/>
<dbReference type="InterPro" id="IPR050738">
    <property type="entry name" value="Sulfatase"/>
</dbReference>
<dbReference type="PANTHER" id="PTHR42693:SF42">
    <property type="entry name" value="ARYLSULFATASE G"/>
    <property type="match status" value="1"/>
</dbReference>
<evidence type="ECO:0000256" key="7">
    <source>
        <dbReference type="SAM" id="MobiDB-lite"/>
    </source>
</evidence>
<dbReference type="SUPFAM" id="SSF53649">
    <property type="entry name" value="Alkaline phosphatase-like"/>
    <property type="match status" value="1"/>
</dbReference>
<dbReference type="CDD" id="cd16144">
    <property type="entry name" value="ARS_like"/>
    <property type="match status" value="1"/>
</dbReference>
<feature type="chain" id="PRO_5031139601" evidence="8">
    <location>
        <begin position="23"/>
        <end position="463"/>
    </location>
</feature>
<evidence type="ECO:0000256" key="3">
    <source>
        <dbReference type="ARBA" id="ARBA00022723"/>
    </source>
</evidence>
<evidence type="ECO:0000256" key="5">
    <source>
        <dbReference type="ARBA" id="ARBA00022801"/>
    </source>
</evidence>
<comment type="similarity">
    <text evidence="2">Belongs to the sulfatase family.</text>
</comment>
<dbReference type="GO" id="GO:0004065">
    <property type="term" value="F:arylsulfatase activity"/>
    <property type="evidence" value="ECO:0007669"/>
    <property type="project" value="TreeGrafter"/>
</dbReference>
<dbReference type="EMBL" id="JACHGW010000004">
    <property type="protein sequence ID" value="MBB6052892.1"/>
    <property type="molecule type" value="Genomic_DNA"/>
</dbReference>
<evidence type="ECO:0000259" key="9">
    <source>
        <dbReference type="Pfam" id="PF00884"/>
    </source>
</evidence>
<dbReference type="AlphaFoldDB" id="A0A7W9W9T8"/>
<evidence type="ECO:0000313" key="11">
    <source>
        <dbReference type="Proteomes" id="UP000520814"/>
    </source>
</evidence>
<name>A0A7W9W9T8_ARMRO</name>
<keyword evidence="6" id="KW-0106">Calcium</keyword>